<dbReference type="Gene3D" id="2.40.40.50">
    <property type="entry name" value="Ubiquitin fusion degradation protein UFD1, N-terminal domain"/>
    <property type="match status" value="1"/>
</dbReference>
<reference evidence="5" key="1">
    <citation type="journal article" date="2020" name="Nature">
        <title>Giant virus diversity and host interactions through global metagenomics.</title>
        <authorList>
            <person name="Schulz F."/>
            <person name="Roux S."/>
            <person name="Paez-Espino D."/>
            <person name="Jungbluth S."/>
            <person name="Walsh D.A."/>
            <person name="Denef V.J."/>
            <person name="McMahon K.D."/>
            <person name="Konstantinidis K.T."/>
            <person name="Eloe-Fadrosh E.A."/>
            <person name="Kyrpides N.C."/>
            <person name="Woyke T."/>
        </authorList>
    </citation>
    <scope>NUCLEOTIDE SEQUENCE</scope>
    <source>
        <strain evidence="5">GVMAG-M-3300020185-33</strain>
    </source>
</reference>
<dbReference type="Pfam" id="PF24842">
    <property type="entry name" value="UFD1_N2"/>
    <property type="match status" value="1"/>
</dbReference>
<dbReference type="GO" id="GO:0034098">
    <property type="term" value="C:VCP-NPL4-UFD1 AAA ATPase complex"/>
    <property type="evidence" value="ECO:0007669"/>
    <property type="project" value="TreeGrafter"/>
</dbReference>
<dbReference type="InterPro" id="IPR055417">
    <property type="entry name" value="UFD1_N1"/>
</dbReference>
<evidence type="ECO:0008006" key="6">
    <source>
        <dbReference type="Google" id="ProtNLM"/>
    </source>
</evidence>
<dbReference type="PANTHER" id="PTHR12555">
    <property type="entry name" value="UBIQUITIN FUSION DEGRADATON PROTEIN 1"/>
    <property type="match status" value="1"/>
</dbReference>
<name>A0A6C0C6B6_9ZZZZ</name>
<dbReference type="AlphaFoldDB" id="A0A6C0C6B6"/>
<dbReference type="Pfam" id="PF03152">
    <property type="entry name" value="UFD1_N1"/>
    <property type="match status" value="1"/>
</dbReference>
<evidence type="ECO:0000256" key="1">
    <source>
        <dbReference type="ARBA" id="ARBA00006043"/>
    </source>
</evidence>
<proteinExistence type="inferred from homology"/>
<evidence type="ECO:0000259" key="3">
    <source>
        <dbReference type="Pfam" id="PF03152"/>
    </source>
</evidence>
<accession>A0A6C0C6B6</accession>
<dbReference type="Gene3D" id="3.10.330.10">
    <property type="match status" value="1"/>
</dbReference>
<dbReference type="InterPro" id="IPR042299">
    <property type="entry name" value="Ufd1-like_Nn"/>
</dbReference>
<comment type="similarity">
    <text evidence="1">Belongs to the UFD1 family.</text>
</comment>
<dbReference type="InterPro" id="IPR055418">
    <property type="entry name" value="UFD1_N2"/>
</dbReference>
<evidence type="ECO:0000313" key="5">
    <source>
        <dbReference type="EMBL" id="QHS99304.1"/>
    </source>
</evidence>
<evidence type="ECO:0000259" key="4">
    <source>
        <dbReference type="Pfam" id="PF24842"/>
    </source>
</evidence>
<sequence>MSFKQELTCFSFTCSTQSEELTEKLKHSNKILLPPSILYKLNQNEELENTDIMFFKISNKELQYGIVCGVQEFSAPPGICHIPYHIMNTIGVAEGSTVEIEKVCPVQGQYMKLRPHKTEFIKLSNPKAVLERIMSSEYPVVSQGQTIEIYHKELGKLYLIDIVEAGPAEIISIVNTDINIDFEQPLDYVEPTKITSREAKLKSMRNPVSKQFVPFSGQGRRLGAR</sequence>
<feature type="domain" description="Ubiquitin fusion degradation protein UFD1 N-terminal subdomain 1" evidence="3">
    <location>
        <begin position="3"/>
        <end position="103"/>
    </location>
</feature>
<feature type="domain" description="Ubiquitin fusion degradation protein UFD1 N-terminal subdomain 2" evidence="4">
    <location>
        <begin position="107"/>
        <end position="185"/>
    </location>
</feature>
<dbReference type="EMBL" id="MN739338">
    <property type="protein sequence ID" value="QHS99304.1"/>
    <property type="molecule type" value="Genomic_DNA"/>
</dbReference>
<dbReference type="PANTHER" id="PTHR12555:SF13">
    <property type="entry name" value="UBIQUITIN RECOGNITION FACTOR IN ER-ASSOCIATED DEGRADATION PROTEIN 1"/>
    <property type="match status" value="1"/>
</dbReference>
<organism evidence="5">
    <name type="scientific">viral metagenome</name>
    <dbReference type="NCBI Taxonomy" id="1070528"/>
    <lineage>
        <taxon>unclassified sequences</taxon>
        <taxon>metagenomes</taxon>
        <taxon>organismal metagenomes</taxon>
    </lineage>
</organism>
<keyword evidence="2" id="KW-0833">Ubl conjugation pathway</keyword>
<dbReference type="InterPro" id="IPR004854">
    <property type="entry name" value="Ufd1-like"/>
</dbReference>
<protein>
    <recommendedName>
        <fullName evidence="6">Ubiquitin fusion degradation protein</fullName>
    </recommendedName>
</protein>
<dbReference type="GO" id="GO:0031593">
    <property type="term" value="F:polyubiquitin modification-dependent protein binding"/>
    <property type="evidence" value="ECO:0007669"/>
    <property type="project" value="TreeGrafter"/>
</dbReference>
<evidence type="ECO:0000256" key="2">
    <source>
        <dbReference type="ARBA" id="ARBA00022786"/>
    </source>
</evidence>
<dbReference type="GO" id="GO:0036503">
    <property type="term" value="P:ERAD pathway"/>
    <property type="evidence" value="ECO:0007669"/>
    <property type="project" value="TreeGrafter"/>
</dbReference>
<dbReference type="GO" id="GO:0006511">
    <property type="term" value="P:ubiquitin-dependent protein catabolic process"/>
    <property type="evidence" value="ECO:0007669"/>
    <property type="project" value="InterPro"/>
</dbReference>